<dbReference type="eggNOG" id="COG2070">
    <property type="taxonomic scope" value="Bacteria"/>
</dbReference>
<gene>
    <name evidence="6" type="ORF">OG2516_13661</name>
</gene>
<keyword evidence="5" id="KW-0503">Monooxygenase</keyword>
<evidence type="ECO:0000256" key="1">
    <source>
        <dbReference type="ARBA" id="ARBA00009881"/>
    </source>
</evidence>
<proteinExistence type="inferred from homology"/>
<dbReference type="PANTHER" id="PTHR42747:SF4">
    <property type="entry name" value="BLR1330 PROTEIN"/>
    <property type="match status" value="1"/>
</dbReference>
<dbReference type="InterPro" id="IPR004136">
    <property type="entry name" value="NMO"/>
</dbReference>
<name>Q2CE15_OCEGH</name>
<keyword evidence="4" id="KW-0560">Oxidoreductase</keyword>
<dbReference type="PANTHER" id="PTHR42747">
    <property type="entry name" value="NITRONATE MONOOXYGENASE-RELATED"/>
    <property type="match status" value="1"/>
</dbReference>
<dbReference type="GO" id="GO:0018580">
    <property type="term" value="F:nitronate monooxygenase activity"/>
    <property type="evidence" value="ECO:0007669"/>
    <property type="project" value="InterPro"/>
</dbReference>
<evidence type="ECO:0000313" key="7">
    <source>
        <dbReference type="Proteomes" id="UP000003635"/>
    </source>
</evidence>
<dbReference type="Proteomes" id="UP000003635">
    <property type="component" value="Unassembled WGS sequence"/>
</dbReference>
<evidence type="ECO:0000256" key="3">
    <source>
        <dbReference type="ARBA" id="ARBA00022643"/>
    </source>
</evidence>
<evidence type="ECO:0000256" key="5">
    <source>
        <dbReference type="ARBA" id="ARBA00023033"/>
    </source>
</evidence>
<evidence type="ECO:0000256" key="2">
    <source>
        <dbReference type="ARBA" id="ARBA00022630"/>
    </source>
</evidence>
<dbReference type="HOGENOM" id="CLU_038732_3_0_5"/>
<keyword evidence="7" id="KW-1185">Reference proteome</keyword>
<dbReference type="InterPro" id="IPR013785">
    <property type="entry name" value="Aldolase_TIM"/>
</dbReference>
<keyword evidence="3" id="KW-0288">FMN</keyword>
<dbReference type="GO" id="GO:0051213">
    <property type="term" value="F:dioxygenase activity"/>
    <property type="evidence" value="ECO:0007669"/>
    <property type="project" value="UniProtKB-KW"/>
</dbReference>
<dbReference type="SUPFAM" id="SSF51412">
    <property type="entry name" value="Inosine monophosphate dehydrogenase (IMPDH)"/>
    <property type="match status" value="1"/>
</dbReference>
<protein>
    <submittedName>
        <fullName evidence="6">2-nitropropane dioxygenase-like protein</fullName>
    </submittedName>
</protein>
<dbReference type="Pfam" id="PF03060">
    <property type="entry name" value="NMO"/>
    <property type="match status" value="1"/>
</dbReference>
<organism evidence="6 7">
    <name type="scientific">Oceanicola granulosus (strain ATCC BAA-861 / DSM 15982 / KCTC 12143 / HTCC2516)</name>
    <dbReference type="NCBI Taxonomy" id="314256"/>
    <lineage>
        <taxon>Bacteria</taxon>
        <taxon>Pseudomonadati</taxon>
        <taxon>Pseudomonadota</taxon>
        <taxon>Alphaproteobacteria</taxon>
        <taxon>Rhodobacterales</taxon>
        <taxon>Roseobacteraceae</taxon>
        <taxon>Oceanicola</taxon>
    </lineage>
</organism>
<keyword evidence="6" id="KW-0223">Dioxygenase</keyword>
<dbReference type="Gene3D" id="3.20.20.70">
    <property type="entry name" value="Aldolase class I"/>
    <property type="match status" value="1"/>
</dbReference>
<evidence type="ECO:0000256" key="4">
    <source>
        <dbReference type="ARBA" id="ARBA00023002"/>
    </source>
</evidence>
<evidence type="ECO:0000313" key="6">
    <source>
        <dbReference type="EMBL" id="EAR50923.1"/>
    </source>
</evidence>
<dbReference type="STRING" id="314256.OG2516_13661"/>
<keyword evidence="2" id="KW-0285">Flavoprotein</keyword>
<dbReference type="FunFam" id="3.20.20.70:FF:000210">
    <property type="entry name" value="2-nitropropane dioxygenase"/>
    <property type="match status" value="1"/>
</dbReference>
<comment type="similarity">
    <text evidence="1">Belongs to the nitronate monooxygenase family. NMO class I subfamily.</text>
</comment>
<dbReference type="RefSeq" id="WP_007256248.1">
    <property type="nucleotide sequence ID" value="NZ_CH724108.1"/>
</dbReference>
<dbReference type="AlphaFoldDB" id="Q2CE15"/>
<comment type="caution">
    <text evidence="6">The sequence shown here is derived from an EMBL/GenBank/DDBJ whole genome shotgun (WGS) entry which is preliminary data.</text>
</comment>
<dbReference type="EMBL" id="AAOT01000020">
    <property type="protein sequence ID" value="EAR50923.1"/>
    <property type="molecule type" value="Genomic_DNA"/>
</dbReference>
<reference evidence="6 7" key="1">
    <citation type="journal article" date="2010" name="J. Bacteriol.">
        <title>Genome sequences of Oceanicola granulosus HTCC2516(T) and Oceanicola batsensis HTCC2597(TDelta).</title>
        <authorList>
            <person name="Thrash J.C."/>
            <person name="Cho J.C."/>
            <person name="Vergin K.L."/>
            <person name="Giovannoni S.J."/>
        </authorList>
    </citation>
    <scope>NUCLEOTIDE SEQUENCE [LARGE SCALE GENOMIC DNA]</scope>
    <source>
        <strain evidence="7">ATCC BAA-861 / DSM 15982 / KCTC 12143 / HTCC2516</strain>
    </source>
</reference>
<sequence>MPLPDWSGLRLPAIAAPMFLTSGPDLVVEACNNGVVGTFPALNQRTTDGFGAWLDEIEARRAPGAAPYGVNLIVHRSNPRLAADLEVVVRRRVPLVITSLGAAREVVAEVQGYGGVVFHDVINRRHGEKAAAAGVDGLIAVAAGAGGHGGTISPFALLAELRQVFAGTLVLSGALNTGAQVAAARLMGADMGYLGTRFIATREAMVPEAQKQMILAARARDILYTPAISGVAANFLRPSIEAAGLDPDHLPPAGRMNLEKEAKAWSRVWSAGQGVGGIDDVPSVAELCERLAAEYRAAMQAAAGDPFAR</sequence>
<dbReference type="CDD" id="cd04730">
    <property type="entry name" value="NPD_like"/>
    <property type="match status" value="1"/>
</dbReference>
<accession>Q2CE15</accession>
<dbReference type="OrthoDB" id="9778912at2"/>